<dbReference type="AlphaFoldDB" id="A0A1R1XM32"/>
<proteinExistence type="predicted"/>
<feature type="compositionally biased region" description="Basic and acidic residues" evidence="1">
    <location>
        <begin position="92"/>
        <end position="103"/>
    </location>
</feature>
<evidence type="ECO:0000256" key="1">
    <source>
        <dbReference type="SAM" id="MobiDB-lite"/>
    </source>
</evidence>
<evidence type="ECO:0000313" key="3">
    <source>
        <dbReference type="Proteomes" id="UP000187429"/>
    </source>
</evidence>
<gene>
    <name evidence="2" type="ORF">AYI69_g8115</name>
</gene>
<dbReference type="EMBL" id="LSSM01004161">
    <property type="protein sequence ID" value="OMJ15679.1"/>
    <property type="molecule type" value="Genomic_DNA"/>
</dbReference>
<organism evidence="2 3">
    <name type="scientific">Smittium culicis</name>
    <dbReference type="NCBI Taxonomy" id="133412"/>
    <lineage>
        <taxon>Eukaryota</taxon>
        <taxon>Fungi</taxon>
        <taxon>Fungi incertae sedis</taxon>
        <taxon>Zoopagomycota</taxon>
        <taxon>Kickxellomycotina</taxon>
        <taxon>Harpellomycetes</taxon>
        <taxon>Harpellales</taxon>
        <taxon>Legeriomycetaceae</taxon>
        <taxon>Smittium</taxon>
    </lineage>
</organism>
<accession>A0A1R1XM32</accession>
<sequence>MFVKPVEESKVINDTKIPTNDEYVKAKPSTITARGAPPKNNPDGYRPPSEHATMAEKARNGQLSKQEFNKYVSNVDKAPPGSNLAALESGSDTEHQEMSDIEF</sequence>
<keyword evidence="3" id="KW-1185">Reference proteome</keyword>
<feature type="region of interest" description="Disordered" evidence="1">
    <location>
        <begin position="29"/>
        <end position="103"/>
    </location>
</feature>
<dbReference type="Proteomes" id="UP000187429">
    <property type="component" value="Unassembled WGS sequence"/>
</dbReference>
<comment type="caution">
    <text evidence="2">The sequence shown here is derived from an EMBL/GenBank/DDBJ whole genome shotgun (WGS) entry which is preliminary data.</text>
</comment>
<evidence type="ECO:0000313" key="2">
    <source>
        <dbReference type="EMBL" id="OMJ15679.1"/>
    </source>
</evidence>
<protein>
    <submittedName>
        <fullName evidence="2">Uncharacterized protein</fullName>
    </submittedName>
</protein>
<reference evidence="3" key="1">
    <citation type="submission" date="2017-01" db="EMBL/GenBank/DDBJ databases">
        <authorList>
            <person name="Wang Y."/>
            <person name="White M."/>
            <person name="Kvist S."/>
            <person name="Moncalvo J.-M."/>
        </authorList>
    </citation>
    <scope>NUCLEOTIDE SEQUENCE [LARGE SCALE GENOMIC DNA]</scope>
    <source>
        <strain evidence="3">ID-206-W2</strain>
    </source>
</reference>
<name>A0A1R1XM32_9FUNG</name>